<reference evidence="3" key="1">
    <citation type="submission" date="2020-05" db="EMBL/GenBank/DDBJ databases">
        <title>Frigoriglobus tundricola gen. nov., sp. nov., a psychrotolerant cellulolytic planctomycete of the family Gemmataceae with two divergent copies of 16S rRNA gene.</title>
        <authorList>
            <person name="Kulichevskaya I.S."/>
            <person name="Ivanova A.A."/>
            <person name="Naumoff D.G."/>
            <person name="Beletsky A.V."/>
            <person name="Rijpstra W.I.C."/>
            <person name="Sinninghe Damste J.S."/>
            <person name="Mardanov A.V."/>
            <person name="Ravin N.V."/>
            <person name="Dedysh S.N."/>
        </authorList>
    </citation>
    <scope>NUCLEOTIDE SEQUENCE [LARGE SCALE GENOMIC DNA]</scope>
    <source>
        <strain evidence="3">PL17</strain>
    </source>
</reference>
<evidence type="ECO:0000313" key="2">
    <source>
        <dbReference type="EMBL" id="QJX00034.1"/>
    </source>
</evidence>
<organism evidence="2 3">
    <name type="scientific">Frigoriglobus tundricola</name>
    <dbReference type="NCBI Taxonomy" id="2774151"/>
    <lineage>
        <taxon>Bacteria</taxon>
        <taxon>Pseudomonadati</taxon>
        <taxon>Planctomycetota</taxon>
        <taxon>Planctomycetia</taxon>
        <taxon>Gemmatales</taxon>
        <taxon>Gemmataceae</taxon>
        <taxon>Frigoriglobus</taxon>
    </lineage>
</organism>
<evidence type="ECO:0000313" key="3">
    <source>
        <dbReference type="Proteomes" id="UP000503447"/>
    </source>
</evidence>
<evidence type="ECO:0000256" key="1">
    <source>
        <dbReference type="SAM" id="MobiDB-lite"/>
    </source>
</evidence>
<dbReference type="EMBL" id="CP053452">
    <property type="protein sequence ID" value="QJX00034.1"/>
    <property type="molecule type" value="Genomic_DNA"/>
</dbReference>
<accession>A0A6M5Z3I1</accession>
<feature type="region of interest" description="Disordered" evidence="1">
    <location>
        <begin position="1"/>
        <end position="23"/>
    </location>
</feature>
<name>A0A6M5Z3I1_9BACT</name>
<protein>
    <submittedName>
        <fullName evidence="2">Uncharacterized protein</fullName>
    </submittedName>
</protein>
<gene>
    <name evidence="2" type="ORF">FTUN_7656</name>
</gene>
<dbReference type="KEGG" id="ftj:FTUN_7656"/>
<dbReference type="AlphaFoldDB" id="A0A6M5Z3I1"/>
<keyword evidence="3" id="KW-1185">Reference proteome</keyword>
<proteinExistence type="predicted"/>
<sequence length="43" mass="4586">MPTGRPQRYSIRPAPPVTPAPAVLAHRIERPTAALNERPTGAA</sequence>
<dbReference type="Proteomes" id="UP000503447">
    <property type="component" value="Chromosome"/>
</dbReference>